<feature type="transmembrane region" description="Helical" evidence="2">
    <location>
        <begin position="91"/>
        <end position="112"/>
    </location>
</feature>
<gene>
    <name evidence="4" type="ORF">G3I70_29150</name>
</gene>
<keyword evidence="2" id="KW-0812">Transmembrane</keyword>
<dbReference type="AlphaFoldDB" id="A0A6L9QPE1"/>
<comment type="caution">
    <text evidence="4">The sequence shown here is derived from an EMBL/GenBank/DDBJ whole genome shotgun (WGS) entry which is preliminary data.</text>
</comment>
<sequence length="372" mass="39772">MTTPPPSDDVPAWAPPDAADPAVPAPPPYPGPPAPPTFAAGSPYEPVRRPTNQFAVFAVVTGLAGLIPLAIGFAVTALVQAGRRGEKGRGLAIGGLAASVVWVLAGVVALAVTSALPPDEDRAGPRRGGVAPITGLDVGDCFTAFADDGSGGYQAKELPCTRPHKGEVVARAEAPASVQLSRDSMTRWAENLCQNKTEYLMRSRYRDELEPYYDWSGDEPFDDDGLTLTCVVRYSGSAPLTTPLVATVDTKLKTYNQLTTGECIDEWEETDPFTATVSCTKPHRYQVYATFTLETSDGSMDFGGYPGQEALDEKAARGCDKRADKVFRNASIERDLGILYVMPSEADWMLSIHDVVCMVQAANGKLKKSVLP</sequence>
<feature type="compositionally biased region" description="Pro residues" evidence="1">
    <location>
        <begin position="23"/>
        <end position="36"/>
    </location>
</feature>
<keyword evidence="2" id="KW-1133">Transmembrane helix</keyword>
<feature type="domain" description="Septum formation-related" evidence="3">
    <location>
        <begin position="139"/>
        <end position="357"/>
    </location>
</feature>
<accession>A0A6L9QPE1</accession>
<organism evidence="4 5">
    <name type="scientific">Actinomadura bangladeshensis</name>
    <dbReference type="NCBI Taxonomy" id="453573"/>
    <lineage>
        <taxon>Bacteria</taxon>
        <taxon>Bacillati</taxon>
        <taxon>Actinomycetota</taxon>
        <taxon>Actinomycetes</taxon>
        <taxon>Streptosporangiales</taxon>
        <taxon>Thermomonosporaceae</taxon>
        <taxon>Actinomadura</taxon>
    </lineage>
</organism>
<dbReference type="Pfam" id="PF13845">
    <property type="entry name" value="Septum_form"/>
    <property type="match status" value="1"/>
</dbReference>
<feature type="transmembrane region" description="Helical" evidence="2">
    <location>
        <begin position="54"/>
        <end position="79"/>
    </location>
</feature>
<evidence type="ECO:0000313" key="5">
    <source>
        <dbReference type="Proteomes" id="UP000475532"/>
    </source>
</evidence>
<name>A0A6L9QPE1_9ACTN</name>
<proteinExistence type="predicted"/>
<dbReference type="Proteomes" id="UP000475532">
    <property type="component" value="Unassembled WGS sequence"/>
</dbReference>
<protein>
    <recommendedName>
        <fullName evidence="3">Septum formation-related domain-containing protein</fullName>
    </recommendedName>
</protein>
<dbReference type="InterPro" id="IPR026004">
    <property type="entry name" value="Septum_form"/>
</dbReference>
<evidence type="ECO:0000256" key="1">
    <source>
        <dbReference type="SAM" id="MobiDB-lite"/>
    </source>
</evidence>
<keyword evidence="2" id="KW-0472">Membrane</keyword>
<evidence type="ECO:0000256" key="2">
    <source>
        <dbReference type="SAM" id="Phobius"/>
    </source>
</evidence>
<reference evidence="4 5" key="1">
    <citation type="submission" date="2020-01" db="EMBL/GenBank/DDBJ databases">
        <title>Insect and environment-associated Actinomycetes.</title>
        <authorList>
            <person name="Currrie C."/>
            <person name="Chevrette M."/>
            <person name="Carlson C."/>
            <person name="Stubbendieck R."/>
            <person name="Wendt-Pienkowski E."/>
        </authorList>
    </citation>
    <scope>NUCLEOTIDE SEQUENCE [LARGE SCALE GENOMIC DNA]</scope>
    <source>
        <strain evidence="4 5">SID10258</strain>
    </source>
</reference>
<evidence type="ECO:0000259" key="3">
    <source>
        <dbReference type="Pfam" id="PF13845"/>
    </source>
</evidence>
<evidence type="ECO:0000313" key="4">
    <source>
        <dbReference type="EMBL" id="NEA26533.1"/>
    </source>
</evidence>
<dbReference type="EMBL" id="JAAGLI010000786">
    <property type="protein sequence ID" value="NEA26533.1"/>
    <property type="molecule type" value="Genomic_DNA"/>
</dbReference>
<feature type="compositionally biased region" description="Low complexity" evidence="1">
    <location>
        <begin position="9"/>
        <end position="22"/>
    </location>
</feature>
<dbReference type="RefSeq" id="WP_163060615.1">
    <property type="nucleotide sequence ID" value="NZ_JAAGLI010000786.1"/>
</dbReference>
<feature type="region of interest" description="Disordered" evidence="1">
    <location>
        <begin position="1"/>
        <end position="44"/>
    </location>
</feature>